<accession>A0A3N0AAI2</accession>
<dbReference type="OrthoDB" id="9788698at2"/>
<evidence type="ECO:0000313" key="3">
    <source>
        <dbReference type="EMBL" id="TJW10234.1"/>
    </source>
</evidence>
<dbReference type="Proteomes" id="UP000309454">
    <property type="component" value="Unassembled WGS sequence"/>
</dbReference>
<dbReference type="GeneID" id="93356775"/>
<evidence type="ECO:0000313" key="4">
    <source>
        <dbReference type="Proteomes" id="UP000309454"/>
    </source>
</evidence>
<gene>
    <name evidence="3" type="ORF">E5982_06650</name>
    <name evidence="2" type="ORF">FHR31_001401</name>
</gene>
<dbReference type="InterPro" id="IPR003729">
    <property type="entry name" value="Bi_nuclease_dom"/>
</dbReference>
<feature type="domain" description="BFN" evidence="1">
    <location>
        <begin position="1"/>
        <end position="137"/>
    </location>
</feature>
<name>A0A3N0AAI2_9ACTN</name>
<dbReference type="Gene3D" id="3.10.690.10">
    <property type="entry name" value="Bifunctional nuclease domain"/>
    <property type="match status" value="1"/>
</dbReference>
<protein>
    <submittedName>
        <fullName evidence="3">Bifunctional nuclease family protein</fullName>
    </submittedName>
</protein>
<dbReference type="Pfam" id="PF02577">
    <property type="entry name" value="BFN_dom"/>
    <property type="match status" value="1"/>
</dbReference>
<dbReference type="InterPro" id="IPR036104">
    <property type="entry name" value="BFN_sf"/>
</dbReference>
<dbReference type="PROSITE" id="PS51658">
    <property type="entry name" value="BFN"/>
    <property type="match status" value="1"/>
</dbReference>
<dbReference type="RefSeq" id="WP_123185466.1">
    <property type="nucleotide sequence ID" value="NZ_CANSOV010000008.1"/>
</dbReference>
<evidence type="ECO:0000313" key="5">
    <source>
        <dbReference type="Proteomes" id="UP000530850"/>
    </source>
</evidence>
<comment type="caution">
    <text evidence="3">The sequence shown here is derived from an EMBL/GenBank/DDBJ whole genome shotgun (WGS) entry which is preliminary data.</text>
</comment>
<organism evidence="3 4">
    <name type="scientific">Parvibacter caecicola</name>
    <dbReference type="NCBI Taxonomy" id="747645"/>
    <lineage>
        <taxon>Bacteria</taxon>
        <taxon>Bacillati</taxon>
        <taxon>Actinomycetota</taxon>
        <taxon>Coriobacteriia</taxon>
        <taxon>Coriobacteriales</taxon>
        <taxon>Coriobacteriaceae</taxon>
        <taxon>Parvibacter</taxon>
    </lineage>
</organism>
<dbReference type="AlphaFoldDB" id="A0A3N0AAI2"/>
<proteinExistence type="predicted"/>
<reference evidence="2 5" key="2">
    <citation type="submission" date="2020-08" db="EMBL/GenBank/DDBJ databases">
        <title>Sequencing the genomes of 1000 actinobacteria strains.</title>
        <authorList>
            <person name="Klenk H.-P."/>
        </authorList>
    </citation>
    <scope>NUCLEOTIDE SEQUENCE [LARGE SCALE GENOMIC DNA]</scope>
    <source>
        <strain evidence="2 5">DSM 22242</strain>
    </source>
</reference>
<dbReference type="PANTHER" id="PTHR15160">
    <property type="entry name" value="VON HIPPEL-LINDAU PROTEIN"/>
    <property type="match status" value="1"/>
</dbReference>
<dbReference type="EMBL" id="JACHYA010000004">
    <property type="protein sequence ID" value="MBB3171581.1"/>
    <property type="molecule type" value="Genomic_DNA"/>
</dbReference>
<dbReference type="EMBL" id="SSTM01000004">
    <property type="protein sequence ID" value="TJW10234.1"/>
    <property type="molecule type" value="Genomic_DNA"/>
</dbReference>
<keyword evidence="4" id="KW-1185">Reference proteome</keyword>
<dbReference type="PANTHER" id="PTHR15160:SF1">
    <property type="entry name" value="VON HIPPEL-LINDAU DISEASE TUMOR SUPPRESSOR"/>
    <property type="match status" value="1"/>
</dbReference>
<evidence type="ECO:0000259" key="1">
    <source>
        <dbReference type="PROSITE" id="PS51658"/>
    </source>
</evidence>
<dbReference type="Proteomes" id="UP000530850">
    <property type="component" value="Unassembled WGS sequence"/>
</dbReference>
<sequence>MIPLRVLTLVVPGQGQPAVLVLEPSDDKGLTEARIIPIWIGTHEAAALGIALEQVKLPRPATHDLLLDAITNLDATIDHAVITDMRGQTFHANLVLKQGDRTITLDARPTDAISLAIRQGAPFYMEDSLMEKASYPYVFKEARDEETEFEEFRQFLDGIAPEDFK</sequence>
<evidence type="ECO:0000313" key="2">
    <source>
        <dbReference type="EMBL" id="MBB3171581.1"/>
    </source>
</evidence>
<reference evidence="3 4" key="1">
    <citation type="submission" date="2019-04" db="EMBL/GenBank/DDBJ databases">
        <title>Microbes associate with the intestines of laboratory mice.</title>
        <authorList>
            <person name="Navarre W."/>
            <person name="Wong E."/>
            <person name="Huang K.C."/>
            <person name="Tropini C."/>
            <person name="Ng K."/>
            <person name="Yu B."/>
        </authorList>
    </citation>
    <scope>NUCLEOTIDE SEQUENCE [LARGE SCALE GENOMIC DNA]</scope>
    <source>
        <strain evidence="3 4">NM48_B13</strain>
    </source>
</reference>
<dbReference type="GO" id="GO:0004518">
    <property type="term" value="F:nuclease activity"/>
    <property type="evidence" value="ECO:0007669"/>
    <property type="project" value="InterPro"/>
</dbReference>
<dbReference type="SUPFAM" id="SSF103256">
    <property type="entry name" value="Hypothetical protein TM0160"/>
    <property type="match status" value="1"/>
</dbReference>